<evidence type="ECO:0000313" key="3">
    <source>
        <dbReference type="Proteomes" id="UP000434172"/>
    </source>
</evidence>
<evidence type="ECO:0000313" key="2">
    <source>
        <dbReference type="EMBL" id="KAF0332246.1"/>
    </source>
</evidence>
<dbReference type="EMBL" id="WOWK01000001">
    <property type="protein sequence ID" value="KAF0332246.1"/>
    <property type="molecule type" value="Genomic_DNA"/>
</dbReference>
<keyword evidence="3" id="KW-1185">Reference proteome</keyword>
<feature type="compositionally biased region" description="Low complexity" evidence="1">
    <location>
        <begin position="17"/>
        <end position="29"/>
    </location>
</feature>
<dbReference type="InterPro" id="IPR009003">
    <property type="entry name" value="Peptidase_S1_PA"/>
</dbReference>
<protein>
    <submittedName>
        <fullName evidence="2">Uncharacterized protein</fullName>
    </submittedName>
</protein>
<evidence type="ECO:0000256" key="1">
    <source>
        <dbReference type="SAM" id="MobiDB-lite"/>
    </source>
</evidence>
<dbReference type="AlphaFoldDB" id="A0A8H3ZXT4"/>
<proteinExistence type="predicted"/>
<gene>
    <name evidence="2" type="ORF">GQ607_000262</name>
</gene>
<organism evidence="2 3">
    <name type="scientific">Colletotrichum asianum</name>
    <dbReference type="NCBI Taxonomy" id="702518"/>
    <lineage>
        <taxon>Eukaryota</taxon>
        <taxon>Fungi</taxon>
        <taxon>Dikarya</taxon>
        <taxon>Ascomycota</taxon>
        <taxon>Pezizomycotina</taxon>
        <taxon>Sordariomycetes</taxon>
        <taxon>Hypocreomycetidae</taxon>
        <taxon>Glomerellales</taxon>
        <taxon>Glomerellaceae</taxon>
        <taxon>Colletotrichum</taxon>
        <taxon>Colletotrichum gloeosporioides species complex</taxon>
    </lineage>
</organism>
<dbReference type="Proteomes" id="UP000434172">
    <property type="component" value="Unassembled WGS sequence"/>
</dbReference>
<name>A0A8H3ZXT4_9PEZI</name>
<sequence length="665" mass="73433">MEPGDIPKTEERNADDSSSSTRLTSQGSTVPRINGRREYTTTGSEHPFVDYWNKCGKDPEDALSQIMSTLKGLQLSGIHVFRVGPRNCETKDLVLVVSIWVEGGSFDWEQGNAAVLRCQEILDQHGFPDVYCELGEVAPRRLEDYRRWILKDRGRHYYKGLPSNPTFLARSPDPTWNPPINNMDSGYPPSVEHKFLMPIGCHPILEKWNNDDYASSLRSQVVSNLKGANWTSVDMLRCGYVGKKDAPAILFVSVEPGSTTPEEARQFADRCAVTLFNHGIIDMSCEVKESQVVPLSKLQPPSTVVDAGNLWKASYNLTDLVGATIAKSDQQGKQGTKGPYLRVKTVENGLETSSVCALTCRHVVSSSTQEPEGSGSKKVRQSCEAIVQPGIDYETEVKYFAHRLASKQKSHWGDPAADEGMLRSYNARSTVESRTFGHLAYTRQGSSGRATDWALIKLDVDKHERPLDTIKNQVPIGYDVEHGYSRKYQSQGWSNASGNFSFDPRPDHGIYTLRGVTPVASIQEPEEWTDPTLHGAICLAKVGHGSGLTLGIANQALSILHRPKSPQGTTGDETELDEDDDLISLTICVLSRDGKYLDLSPTSSFGIAGDSGACAWDLNGRVAGMVTAGSMWDLEDRWTNVTYVTPMEWILEDMRECGLEATLCE</sequence>
<feature type="compositionally biased region" description="Basic and acidic residues" evidence="1">
    <location>
        <begin position="1"/>
        <end position="15"/>
    </location>
</feature>
<reference evidence="2 3" key="1">
    <citation type="submission" date="2019-12" db="EMBL/GenBank/DDBJ databases">
        <title>A genome sequence resource for the geographically widespread anthracnose pathogen Colletotrichum asianum.</title>
        <authorList>
            <person name="Meng Y."/>
        </authorList>
    </citation>
    <scope>NUCLEOTIDE SEQUENCE [LARGE SCALE GENOMIC DNA]</scope>
    <source>
        <strain evidence="2 3">ICMP 18580</strain>
    </source>
</reference>
<comment type="caution">
    <text evidence="2">The sequence shown here is derived from an EMBL/GenBank/DDBJ whole genome shotgun (WGS) entry which is preliminary data.</text>
</comment>
<dbReference type="OrthoDB" id="5424209at2759"/>
<dbReference type="SUPFAM" id="SSF50494">
    <property type="entry name" value="Trypsin-like serine proteases"/>
    <property type="match status" value="1"/>
</dbReference>
<feature type="region of interest" description="Disordered" evidence="1">
    <location>
        <begin position="1"/>
        <end position="41"/>
    </location>
</feature>
<accession>A0A8H3ZXT4</accession>